<keyword evidence="1" id="KW-0472">Membrane</keyword>
<name>A0A915CWQ6_9BILA</name>
<reference evidence="3" key="1">
    <citation type="submission" date="2022-11" db="UniProtKB">
        <authorList>
            <consortium name="WormBaseParasite"/>
        </authorList>
    </citation>
    <scope>IDENTIFICATION</scope>
</reference>
<keyword evidence="1" id="KW-0812">Transmembrane</keyword>
<evidence type="ECO:0000313" key="3">
    <source>
        <dbReference type="WBParaSite" id="jg13049"/>
    </source>
</evidence>
<feature type="transmembrane region" description="Helical" evidence="1">
    <location>
        <begin position="26"/>
        <end position="51"/>
    </location>
</feature>
<protein>
    <submittedName>
        <fullName evidence="3">NADH dehydrogenase subunit 6</fullName>
    </submittedName>
</protein>
<dbReference type="AlphaFoldDB" id="A0A915CWQ6"/>
<keyword evidence="2" id="KW-1185">Reference proteome</keyword>
<evidence type="ECO:0000256" key="1">
    <source>
        <dbReference type="SAM" id="Phobius"/>
    </source>
</evidence>
<accession>A0A915CWQ6</accession>
<feature type="transmembrane region" description="Helical" evidence="1">
    <location>
        <begin position="88"/>
        <end position="106"/>
    </location>
</feature>
<keyword evidence="1" id="KW-1133">Transmembrane helix</keyword>
<proteinExistence type="predicted"/>
<evidence type="ECO:0000313" key="2">
    <source>
        <dbReference type="Proteomes" id="UP000887574"/>
    </source>
</evidence>
<sequence>MRFGLLLAALLTTVYLFFGFSAIVGAFALIIVSINSFAAGTFGMHLFGVFFDSLDHSLWHFMYFYRGNILWSETCSLGQAAGVNECTILIILFAILVFTAGVDLDFNYNRQQTIQVQNTMELRECVH</sequence>
<dbReference type="WBParaSite" id="jg13049">
    <property type="protein sequence ID" value="jg13049"/>
    <property type="gene ID" value="jg13049"/>
</dbReference>
<dbReference type="Proteomes" id="UP000887574">
    <property type="component" value="Unplaced"/>
</dbReference>
<organism evidence="2 3">
    <name type="scientific">Ditylenchus dipsaci</name>
    <dbReference type="NCBI Taxonomy" id="166011"/>
    <lineage>
        <taxon>Eukaryota</taxon>
        <taxon>Metazoa</taxon>
        <taxon>Ecdysozoa</taxon>
        <taxon>Nematoda</taxon>
        <taxon>Chromadorea</taxon>
        <taxon>Rhabditida</taxon>
        <taxon>Tylenchina</taxon>
        <taxon>Tylenchomorpha</taxon>
        <taxon>Sphaerularioidea</taxon>
        <taxon>Anguinidae</taxon>
        <taxon>Anguininae</taxon>
        <taxon>Ditylenchus</taxon>
    </lineage>
</organism>